<proteinExistence type="predicted"/>
<dbReference type="Proteomes" id="UP000503129">
    <property type="component" value="Chromosome"/>
</dbReference>
<keyword evidence="1" id="KW-0472">Membrane</keyword>
<organism evidence="2 3">
    <name type="scientific">Brasilonema sennae CENA114</name>
    <dbReference type="NCBI Taxonomy" id="415709"/>
    <lineage>
        <taxon>Bacteria</taxon>
        <taxon>Bacillati</taxon>
        <taxon>Cyanobacteriota</taxon>
        <taxon>Cyanophyceae</taxon>
        <taxon>Nostocales</taxon>
        <taxon>Scytonemataceae</taxon>
        <taxon>Brasilonema</taxon>
        <taxon>Bromeliae group (in: Brasilonema)</taxon>
    </lineage>
</organism>
<sequence length="102" mass="11375">MSSQEVKNKTFAIKARIKGINRQIAKKQRNLLLLSGGFGSLGVVAFGIGTWLFFHAIPGADILIGSGTTLTTQAYQTFKDIQDDLEKLELERFELEIELNNF</sequence>
<evidence type="ECO:0000313" key="3">
    <source>
        <dbReference type="Proteomes" id="UP000503129"/>
    </source>
</evidence>
<keyword evidence="1" id="KW-1133">Transmembrane helix</keyword>
<evidence type="ECO:0000256" key="1">
    <source>
        <dbReference type="SAM" id="Phobius"/>
    </source>
</evidence>
<keyword evidence="1" id="KW-0812">Transmembrane</keyword>
<dbReference type="RefSeq" id="WP_169267338.1">
    <property type="nucleotide sequence ID" value="NZ_CAWOXK010000001.1"/>
</dbReference>
<evidence type="ECO:0000313" key="2">
    <source>
        <dbReference type="EMBL" id="QDL11581.1"/>
    </source>
</evidence>
<reference evidence="2 3" key="1">
    <citation type="submission" date="2018-06" db="EMBL/GenBank/DDBJ databases">
        <title>Comparative genomics of Brasilonema spp. strains.</title>
        <authorList>
            <person name="Alvarenga D.O."/>
            <person name="Fiore M.F."/>
            <person name="Varani A.M."/>
        </authorList>
    </citation>
    <scope>NUCLEOTIDE SEQUENCE [LARGE SCALE GENOMIC DNA]</scope>
    <source>
        <strain evidence="2 3">CENA114</strain>
    </source>
</reference>
<name>A0A856MPT7_9CYAN</name>
<feature type="transmembrane region" description="Helical" evidence="1">
    <location>
        <begin position="31"/>
        <end position="54"/>
    </location>
</feature>
<dbReference type="EMBL" id="CP030118">
    <property type="protein sequence ID" value="QDL11581.1"/>
    <property type="molecule type" value="Genomic_DNA"/>
</dbReference>
<dbReference type="AlphaFoldDB" id="A0A856MPT7"/>
<keyword evidence="3" id="KW-1185">Reference proteome</keyword>
<gene>
    <name evidence="2" type="ORF">DP114_30065</name>
</gene>
<accession>A0A856MPT7</accession>
<protein>
    <submittedName>
        <fullName evidence="2">Uncharacterized protein</fullName>
    </submittedName>
</protein>
<dbReference type="KEGG" id="bsen:DP114_30065"/>